<dbReference type="Proteomes" id="UP000038055">
    <property type="component" value="Unassembled WGS sequence"/>
</dbReference>
<gene>
    <name evidence="3" type="ORF">CCYN2B_110002</name>
</gene>
<evidence type="ECO:0000313" key="3">
    <source>
        <dbReference type="EMBL" id="CEN32483.1"/>
    </source>
</evidence>
<dbReference type="InterPro" id="IPR021533">
    <property type="entry name" value="PepSY-like"/>
</dbReference>
<dbReference type="Pfam" id="PF11396">
    <property type="entry name" value="PepSY_like"/>
    <property type="match status" value="1"/>
</dbReference>
<dbReference type="EMBL" id="CDOD01000003">
    <property type="protein sequence ID" value="CEN32483.1"/>
    <property type="molecule type" value="Genomic_DNA"/>
</dbReference>
<sequence length="145" mass="16453">MKKTILCLFIAISFLVSCNDNDSRNLSFNSLPNEGQSFITEYFSDLKISQSMRDDDGSYDVRFTNGTEIDFDAQGRWTSVKASDRQALLHTSFIPNAITSYITQNYPKNAINSIERIATGYEVELLGLTQELIFDKNGNFVRLNK</sequence>
<dbReference type="AlphaFoldDB" id="A0A0B7H4B8"/>
<feature type="chain" id="PRO_5002115656" description="Putative beta-lactamase-inhibitor-like PepSY-like domain-containing protein" evidence="1">
    <location>
        <begin position="19"/>
        <end position="145"/>
    </location>
</feature>
<dbReference type="RefSeq" id="WP_052456864.1">
    <property type="nucleotide sequence ID" value="NZ_CDOD01000003.1"/>
</dbReference>
<evidence type="ECO:0000313" key="4">
    <source>
        <dbReference type="Proteomes" id="UP000038055"/>
    </source>
</evidence>
<dbReference type="PROSITE" id="PS51257">
    <property type="entry name" value="PROKAR_LIPOPROTEIN"/>
    <property type="match status" value="1"/>
</dbReference>
<keyword evidence="1" id="KW-0732">Signal</keyword>
<dbReference type="STRING" id="28189.CCYN74_10081"/>
<keyword evidence="4" id="KW-1185">Reference proteome</keyword>
<dbReference type="eggNOG" id="ENOG50330GR">
    <property type="taxonomic scope" value="Bacteria"/>
</dbReference>
<protein>
    <recommendedName>
        <fullName evidence="2">Putative beta-lactamase-inhibitor-like PepSY-like domain-containing protein</fullName>
    </recommendedName>
</protein>
<organism evidence="3 4">
    <name type="scientific">Capnocytophaga cynodegmi</name>
    <dbReference type="NCBI Taxonomy" id="28189"/>
    <lineage>
        <taxon>Bacteria</taxon>
        <taxon>Pseudomonadati</taxon>
        <taxon>Bacteroidota</taxon>
        <taxon>Flavobacteriia</taxon>
        <taxon>Flavobacteriales</taxon>
        <taxon>Flavobacteriaceae</taxon>
        <taxon>Capnocytophaga</taxon>
    </lineage>
</organism>
<evidence type="ECO:0000256" key="1">
    <source>
        <dbReference type="SAM" id="SignalP"/>
    </source>
</evidence>
<reference evidence="4" key="1">
    <citation type="submission" date="2015-01" db="EMBL/GenBank/DDBJ databases">
        <authorList>
            <person name="MANFREDI Pablo"/>
        </authorList>
    </citation>
    <scope>NUCLEOTIDE SEQUENCE [LARGE SCALE GENOMIC DNA]</scope>
    <source>
        <strain evidence="4">Ccyn2B</strain>
    </source>
</reference>
<feature type="domain" description="Putative beta-lactamase-inhibitor-like PepSY-like" evidence="2">
    <location>
        <begin position="58"/>
        <end position="141"/>
    </location>
</feature>
<name>A0A0B7H4B8_9FLAO</name>
<accession>A0A0B7H4B8</accession>
<dbReference type="SUPFAM" id="SSF160574">
    <property type="entry name" value="BT0923-like"/>
    <property type="match status" value="1"/>
</dbReference>
<feature type="signal peptide" evidence="1">
    <location>
        <begin position="1"/>
        <end position="18"/>
    </location>
</feature>
<dbReference type="Gene3D" id="3.40.1420.30">
    <property type="match status" value="1"/>
</dbReference>
<evidence type="ECO:0000259" key="2">
    <source>
        <dbReference type="Pfam" id="PF11396"/>
    </source>
</evidence>
<proteinExistence type="predicted"/>